<sequence>MRKLALSLATIALIFQSLVFWQVLMPQSMHMNAVCIEIEKVTPSHIHTHAKDMRMYMEKKQISNFNDCHFCQVFSHFTNTTTFAPQLVTYKIQVKLLFLASITYIFLYLRQLLLFPQSRGPPLFL</sequence>
<dbReference type="Proteomes" id="UP001339883">
    <property type="component" value="Unassembled WGS sequence"/>
</dbReference>
<proteinExistence type="predicted"/>
<keyword evidence="3" id="KW-1185">Reference proteome</keyword>
<evidence type="ECO:0000256" key="1">
    <source>
        <dbReference type="SAM" id="Phobius"/>
    </source>
</evidence>
<evidence type="ECO:0008006" key="4">
    <source>
        <dbReference type="Google" id="ProtNLM"/>
    </source>
</evidence>
<organism evidence="2 3">
    <name type="scientific">Acinetobacter pollinis</name>
    <dbReference type="NCBI Taxonomy" id="2605270"/>
    <lineage>
        <taxon>Bacteria</taxon>
        <taxon>Pseudomonadati</taxon>
        <taxon>Pseudomonadota</taxon>
        <taxon>Gammaproteobacteria</taxon>
        <taxon>Moraxellales</taxon>
        <taxon>Moraxellaceae</taxon>
        <taxon>Acinetobacter</taxon>
    </lineage>
</organism>
<comment type="caution">
    <text evidence="2">The sequence shown here is derived from an EMBL/GenBank/DDBJ whole genome shotgun (WGS) entry which is preliminary data.</text>
</comment>
<gene>
    <name evidence="2" type="ORF">I2F25_09320</name>
</gene>
<keyword evidence="1" id="KW-0812">Transmembrane</keyword>
<dbReference type="EMBL" id="VTDN01000007">
    <property type="protein sequence ID" value="MEB5477239.1"/>
    <property type="molecule type" value="Genomic_DNA"/>
</dbReference>
<reference evidence="2 3" key="1">
    <citation type="submission" date="2019-08" db="EMBL/GenBank/DDBJ databases">
        <title>Five species of Acinetobacter isolated from floral nectar and animal pollinators.</title>
        <authorList>
            <person name="Hendry T.A."/>
        </authorList>
    </citation>
    <scope>NUCLEOTIDE SEQUENCE [LARGE SCALE GENOMIC DNA]</scope>
    <source>
        <strain evidence="2 3">MD18.27</strain>
    </source>
</reference>
<name>A0ABU6DTQ9_9GAMM</name>
<evidence type="ECO:0000313" key="3">
    <source>
        <dbReference type="Proteomes" id="UP001339883"/>
    </source>
</evidence>
<keyword evidence="1" id="KW-1133">Transmembrane helix</keyword>
<feature type="transmembrane region" description="Helical" evidence="1">
    <location>
        <begin position="92"/>
        <end position="109"/>
    </location>
</feature>
<accession>A0ABU6DTQ9</accession>
<evidence type="ECO:0000313" key="2">
    <source>
        <dbReference type="EMBL" id="MEB5477239.1"/>
    </source>
</evidence>
<keyword evidence="1" id="KW-0472">Membrane</keyword>
<dbReference type="RefSeq" id="WP_195771608.1">
    <property type="nucleotide sequence ID" value="NZ_VTDN01000007.1"/>
</dbReference>
<protein>
    <recommendedName>
        <fullName evidence="4">DUF2946 domain-containing protein</fullName>
    </recommendedName>
</protein>